<dbReference type="GO" id="GO:0006811">
    <property type="term" value="P:monoatomic ion transport"/>
    <property type="evidence" value="ECO:0007669"/>
    <property type="project" value="UniProtKB-KW"/>
</dbReference>
<dbReference type="OrthoDB" id="7801681at2"/>
<evidence type="ECO:0000256" key="9">
    <source>
        <dbReference type="ARBA" id="ARBA00023237"/>
    </source>
</evidence>
<dbReference type="Proteomes" id="UP000241229">
    <property type="component" value="Unassembled WGS sequence"/>
</dbReference>
<keyword evidence="4 10" id="KW-0812">Transmembrane</keyword>
<comment type="domain">
    <text evidence="10">Consists of 16-stranded beta-barrel sheets, with large surface-exposed loops, that form a transmembrane pore at the center of each barrel. The pore is partially ocluded by a peptide loop that folds into the pore lumen.</text>
</comment>
<dbReference type="RefSeq" id="WP_106774973.1">
    <property type="nucleotide sequence ID" value="NZ_PXYK01000032.1"/>
</dbReference>
<keyword evidence="6 10" id="KW-0406">Ion transport</keyword>
<evidence type="ECO:0000256" key="2">
    <source>
        <dbReference type="ARBA" id="ARBA00022448"/>
    </source>
</evidence>
<evidence type="ECO:0000256" key="4">
    <source>
        <dbReference type="ARBA" id="ARBA00022692"/>
    </source>
</evidence>
<keyword evidence="2 10" id="KW-0813">Transport</keyword>
<comment type="subcellular location">
    <subcellularLocation>
        <location evidence="10">Cell outer membrane</location>
        <topology evidence="10">Multi-pass membrane protein</topology>
    </subcellularLocation>
</comment>
<gene>
    <name evidence="11" type="ORF">C7I84_25200</name>
</gene>
<dbReference type="GO" id="GO:0009279">
    <property type="term" value="C:cell outer membrane"/>
    <property type="evidence" value="ECO:0007669"/>
    <property type="project" value="UniProtKB-SubCell"/>
</dbReference>
<evidence type="ECO:0000256" key="8">
    <source>
        <dbReference type="ARBA" id="ARBA00023136"/>
    </source>
</evidence>
<dbReference type="GO" id="GO:0015288">
    <property type="term" value="F:porin activity"/>
    <property type="evidence" value="ECO:0007669"/>
    <property type="project" value="UniProtKB-KW"/>
</dbReference>
<feature type="signal peptide" evidence="10">
    <location>
        <begin position="1"/>
        <end position="22"/>
    </location>
</feature>
<reference evidence="11 12" key="1">
    <citation type="submission" date="2018-03" db="EMBL/GenBank/DDBJ databases">
        <title>The draft genome of Mesorhizobium sp. 6GN-30.</title>
        <authorList>
            <person name="Liu L."/>
            <person name="Li L."/>
            <person name="Wang T."/>
            <person name="Zhang X."/>
            <person name="Liang L."/>
        </authorList>
    </citation>
    <scope>NUCLEOTIDE SEQUENCE [LARGE SCALE GENOMIC DNA]</scope>
    <source>
        <strain evidence="11 12">6GN30</strain>
    </source>
</reference>
<name>A0A2P7RU47_9HYPH</name>
<keyword evidence="5 10" id="KW-0732">Signal</keyword>
<protein>
    <recommendedName>
        <fullName evidence="10">Porin</fullName>
    </recommendedName>
</protein>
<comment type="function">
    <text evidence="10">Forms passive diffusion pores that allow small molecular weight hydrophilic materials across the outer membrane.</text>
</comment>
<keyword evidence="9 10" id="KW-0998">Cell outer membrane</keyword>
<evidence type="ECO:0000313" key="11">
    <source>
        <dbReference type="EMBL" id="PSJ53745.1"/>
    </source>
</evidence>
<dbReference type="SUPFAM" id="SSF56935">
    <property type="entry name" value="Porins"/>
    <property type="match status" value="1"/>
</dbReference>
<dbReference type="InterPro" id="IPR003684">
    <property type="entry name" value="Porin_alphabac"/>
</dbReference>
<evidence type="ECO:0000256" key="6">
    <source>
        <dbReference type="ARBA" id="ARBA00023065"/>
    </source>
</evidence>
<feature type="chain" id="PRO_5015022614" description="Porin" evidence="10">
    <location>
        <begin position="23"/>
        <end position="395"/>
    </location>
</feature>
<dbReference type="GO" id="GO:0046930">
    <property type="term" value="C:pore complex"/>
    <property type="evidence" value="ECO:0007669"/>
    <property type="project" value="UniProtKB-KW"/>
</dbReference>
<dbReference type="EMBL" id="PXYK01000032">
    <property type="protein sequence ID" value="PSJ53745.1"/>
    <property type="molecule type" value="Genomic_DNA"/>
</dbReference>
<keyword evidence="7 10" id="KW-0626">Porin</keyword>
<keyword evidence="8 10" id="KW-0472">Membrane</keyword>
<evidence type="ECO:0000256" key="1">
    <source>
        <dbReference type="ARBA" id="ARBA00009521"/>
    </source>
</evidence>
<dbReference type="AlphaFoldDB" id="A0A2P7RU47"/>
<accession>A0A2P7RU47</accession>
<evidence type="ECO:0000256" key="10">
    <source>
        <dbReference type="RuleBase" id="RU364005"/>
    </source>
</evidence>
<evidence type="ECO:0000256" key="3">
    <source>
        <dbReference type="ARBA" id="ARBA00022452"/>
    </source>
</evidence>
<sequence length="395" mass="42509">MNIKSLLLGSAAALVAVSGAKAADAVVVAEPEPMEYVRVCDVYGTGFFYMPGTETCLKVSGYVRVDLRGGDFFAFPSNDSSGDNFEETYNNRVRFQLRVDARSETELGTLRSYAAINFNYQASGDGFENTYDNEDGMGIEHAYIELGGFRIGKTDSYFSTFTDYSSGVLNDGIVPYGPFATLQIAYTYTGENGFSAGIALEQGDEDEAVNYTAFEADGVTPIPLGNGVGAGITEDYAPYVVGGVSLTQGWGKVGIVAGYDSWEDEVAVKGRLDVNITETASVFVMGAWDSGGDEIELNGAGTVVTDNGSNFYAPWGGDWAIWGGTAIKFNEKATFNAEVGYDDFENFSIAANIAYELVPGFTITPEVVYADNFSDNIVNVADEAWGVNVRFQRNF</sequence>
<keyword evidence="12" id="KW-1185">Reference proteome</keyword>
<evidence type="ECO:0000313" key="12">
    <source>
        <dbReference type="Proteomes" id="UP000241229"/>
    </source>
</evidence>
<keyword evidence="3 10" id="KW-1134">Transmembrane beta strand</keyword>
<dbReference type="Pfam" id="PF02530">
    <property type="entry name" value="Porin_2"/>
    <property type="match status" value="1"/>
</dbReference>
<organism evidence="11 12">
    <name type="scientific">Kumtagia ephedrae</name>
    <dbReference type="NCBI Taxonomy" id="2116701"/>
    <lineage>
        <taxon>Bacteria</taxon>
        <taxon>Pseudomonadati</taxon>
        <taxon>Pseudomonadota</taxon>
        <taxon>Alphaproteobacteria</taxon>
        <taxon>Hyphomicrobiales</taxon>
        <taxon>Phyllobacteriaceae</taxon>
        <taxon>Kumtagia</taxon>
    </lineage>
</organism>
<comment type="similarity">
    <text evidence="1 10">Belongs to the alphaproteobacteria porin family.</text>
</comment>
<proteinExistence type="inferred from homology"/>
<evidence type="ECO:0000256" key="7">
    <source>
        <dbReference type="ARBA" id="ARBA00023114"/>
    </source>
</evidence>
<comment type="caution">
    <text evidence="11">The sequence shown here is derived from an EMBL/GenBank/DDBJ whole genome shotgun (WGS) entry which is preliminary data.</text>
</comment>
<evidence type="ECO:0000256" key="5">
    <source>
        <dbReference type="ARBA" id="ARBA00022729"/>
    </source>
</evidence>